<accession>A0A1V6S4Y6</accession>
<feature type="region of interest" description="Disordered" evidence="1">
    <location>
        <begin position="215"/>
        <end position="265"/>
    </location>
</feature>
<gene>
    <name evidence="2" type="ORF">PENVUL_c008G06040</name>
</gene>
<dbReference type="AlphaFoldDB" id="A0A1V6S4Y6"/>
<name>A0A1V6S4Y6_9EURO</name>
<feature type="region of interest" description="Disordered" evidence="1">
    <location>
        <begin position="538"/>
        <end position="682"/>
    </location>
</feature>
<evidence type="ECO:0000313" key="2">
    <source>
        <dbReference type="EMBL" id="OQE08800.1"/>
    </source>
</evidence>
<evidence type="ECO:0000313" key="3">
    <source>
        <dbReference type="Proteomes" id="UP000191518"/>
    </source>
</evidence>
<keyword evidence="3" id="KW-1185">Reference proteome</keyword>
<protein>
    <submittedName>
        <fullName evidence="2">Uncharacterized protein</fullName>
    </submittedName>
</protein>
<evidence type="ECO:0000256" key="1">
    <source>
        <dbReference type="SAM" id="MobiDB-lite"/>
    </source>
</evidence>
<feature type="compositionally biased region" description="Basic and acidic residues" evidence="1">
    <location>
        <begin position="98"/>
        <end position="107"/>
    </location>
</feature>
<feature type="region of interest" description="Disordered" evidence="1">
    <location>
        <begin position="293"/>
        <end position="348"/>
    </location>
</feature>
<dbReference type="EMBL" id="MDYP01000008">
    <property type="protein sequence ID" value="OQE08800.1"/>
    <property type="molecule type" value="Genomic_DNA"/>
</dbReference>
<feature type="compositionally biased region" description="Low complexity" evidence="1">
    <location>
        <begin position="562"/>
        <end position="597"/>
    </location>
</feature>
<feature type="compositionally biased region" description="Polar residues" evidence="1">
    <location>
        <begin position="316"/>
        <end position="326"/>
    </location>
</feature>
<feature type="region of interest" description="Disordered" evidence="1">
    <location>
        <begin position="92"/>
        <end position="184"/>
    </location>
</feature>
<dbReference type="Proteomes" id="UP000191518">
    <property type="component" value="Unassembled WGS sequence"/>
</dbReference>
<organism evidence="2 3">
    <name type="scientific">Penicillium vulpinum</name>
    <dbReference type="NCBI Taxonomy" id="29845"/>
    <lineage>
        <taxon>Eukaryota</taxon>
        <taxon>Fungi</taxon>
        <taxon>Dikarya</taxon>
        <taxon>Ascomycota</taxon>
        <taxon>Pezizomycotina</taxon>
        <taxon>Eurotiomycetes</taxon>
        <taxon>Eurotiomycetidae</taxon>
        <taxon>Eurotiales</taxon>
        <taxon>Aspergillaceae</taxon>
        <taxon>Penicillium</taxon>
    </lineage>
</organism>
<reference evidence="3" key="1">
    <citation type="journal article" date="2017" name="Nat. Microbiol.">
        <title>Global analysis of biosynthetic gene clusters reveals vast potential of secondary metabolite production in Penicillium species.</title>
        <authorList>
            <person name="Nielsen J.C."/>
            <person name="Grijseels S."/>
            <person name="Prigent S."/>
            <person name="Ji B."/>
            <person name="Dainat J."/>
            <person name="Nielsen K.F."/>
            <person name="Frisvad J.C."/>
            <person name="Workman M."/>
            <person name="Nielsen J."/>
        </authorList>
    </citation>
    <scope>NUCLEOTIDE SEQUENCE [LARGE SCALE GENOMIC DNA]</scope>
    <source>
        <strain evidence="3">IBT 29486</strain>
    </source>
</reference>
<dbReference type="STRING" id="29845.A0A1V6S4Y6"/>
<sequence length="737" mass="79942">MSTVPQGPVEARSLSSVTAIASNPPAYPRNPTHQKHEPLSLYIVRVPGSKDIFLSPLKPPTKSSVSAEAINASLYYLHVATPEDDTLLQQVEEEREEEAQLHKERLEQAGADDPAYREFARLNNVRRKPVGGKGELNSEPLPAPPQQDVTAPPVLPPRPSPVLQDDIAPSTLPPRPVSILQDGNVPPALPPRIIPMPQLTAENVSFSGTPVANIQPPLSTNIPRGISVESGGNSPVRRRPLPPLPPGEESWTNPAAGEDPSKRTSRWGAFAENLQSRGETWKEKYEAKYEAMSAGRHSLDAPRPQLRPRSSHNRTESPLGSPGQSPNRHRNAHGNSHGHPPGNNAGFHITLIRRDPTSGTQWNVATISTPRMDLNTVDIEISTPGYNRFAGSNEMPSLSSLAANLPLGIGRLPSSSIPQSLPIEQPKEQPTGPRKFHRQLCVSKPYYDSLGTDCNNGHAPDGPSSSSKLKSGYYVFTSPWNGTCTFTNSVNGRSLKCKHMISTPGGSIAPNGETEAPPAVTVAELRFNTPFQAANLHSHAHHATHNPHPNHLSPFTQSQIQSLPRSNDNPNDNNPSLDGGPLQSASSNNNYASAKRSSISHLLNPNTYARPRAHTGPGPPPPVHASSPTDPRQSFHPASLLRRTSQRAQRFTRQGQLHPVSQSRSHRRSASNSSGGDLEYDSDEDRLDFSLAREPAGGGLRGKSAKLGKLVIEDEGIKMLDLVVAACMAVWWRGYYY</sequence>
<comment type="caution">
    <text evidence="2">The sequence shown here is derived from an EMBL/GenBank/DDBJ whole genome shotgun (WGS) entry which is preliminary data.</text>
</comment>
<feature type="compositionally biased region" description="Polar residues" evidence="1">
    <location>
        <begin position="642"/>
        <end position="655"/>
    </location>
</feature>
<dbReference type="OrthoDB" id="10003116at2759"/>
<proteinExistence type="predicted"/>